<keyword evidence="3" id="KW-0808">Transferase</keyword>
<comment type="caution">
    <text evidence="9">The sequence shown here is derived from an EMBL/GenBank/DDBJ whole genome shotgun (WGS) entry which is preliminary data.</text>
</comment>
<dbReference type="InterPro" id="IPR050482">
    <property type="entry name" value="Sensor_HK_TwoCompSys"/>
</dbReference>
<evidence type="ECO:0000256" key="6">
    <source>
        <dbReference type="SAM" id="MobiDB-lite"/>
    </source>
</evidence>
<evidence type="ECO:0000256" key="4">
    <source>
        <dbReference type="ARBA" id="ARBA00022777"/>
    </source>
</evidence>
<evidence type="ECO:0000256" key="1">
    <source>
        <dbReference type="ARBA" id="ARBA00000085"/>
    </source>
</evidence>
<dbReference type="EC" id="2.7.13.3" evidence="2"/>
<evidence type="ECO:0000256" key="7">
    <source>
        <dbReference type="SAM" id="Phobius"/>
    </source>
</evidence>
<dbReference type="PANTHER" id="PTHR24421">
    <property type="entry name" value="NITRATE/NITRITE SENSOR PROTEIN NARX-RELATED"/>
    <property type="match status" value="1"/>
</dbReference>
<evidence type="ECO:0000313" key="9">
    <source>
        <dbReference type="EMBL" id="MFD1663172.1"/>
    </source>
</evidence>
<dbReference type="InterPro" id="IPR003594">
    <property type="entry name" value="HATPase_dom"/>
</dbReference>
<proteinExistence type="predicted"/>
<keyword evidence="4 9" id="KW-0418">Kinase</keyword>
<accession>A0ABW4J223</accession>
<dbReference type="PANTHER" id="PTHR24421:SF10">
    <property type="entry name" value="NITRATE_NITRITE SENSOR PROTEIN NARQ"/>
    <property type="match status" value="1"/>
</dbReference>
<evidence type="ECO:0000256" key="2">
    <source>
        <dbReference type="ARBA" id="ARBA00012438"/>
    </source>
</evidence>
<keyword evidence="5" id="KW-0902">Two-component regulatory system</keyword>
<feature type="transmembrane region" description="Helical" evidence="7">
    <location>
        <begin position="25"/>
        <end position="42"/>
    </location>
</feature>
<name>A0ABW4J223_9ACTN</name>
<dbReference type="Proteomes" id="UP001597261">
    <property type="component" value="Unassembled WGS sequence"/>
</dbReference>
<sequence length="432" mass="44161">MVTPNPEAPRPGTYRHGVWSGLQRAMAAVTALFVVSWSMLLVSSGGRLAPAVLATTVVFTALAAALTVRGALVLLGRNDVWAAVGVSLVTEAVFAVERPSLIVVGLRCEPTAATVLLAIGFGPRRIAWPVSLAVIGAQIAASWPMDGPAAAVQGTWPVLAAAVAAAVLGPLLCTAGARADAAQEQALTAGATAARAQARREAHHRFQDLLHDEVSSALRAVSMPGIATTQVRQACRSAVDALLRVPAAPGQAADLAALLTRLTAGGGPPLSVEVSGAVPVPAEVAEAALGAAAEAVRNAVRHAEARALKVRLRGDEHGFVLSVADDGVGFSPAGVQVSSVGLRKSVLRRMADVAGTAEVHSSPGDGTTVRLVWQRGRYTRASLVGPPQKPRTGWRASAPRSGTSAGRWPRSVSPICSPPGSSPRSTPHGPHG</sequence>
<keyword evidence="7" id="KW-1133">Transmembrane helix</keyword>
<keyword evidence="10" id="KW-1185">Reference proteome</keyword>
<protein>
    <recommendedName>
        <fullName evidence="2">histidine kinase</fullName>
        <ecNumber evidence="2">2.7.13.3</ecNumber>
    </recommendedName>
</protein>
<evidence type="ECO:0000313" key="10">
    <source>
        <dbReference type="Proteomes" id="UP001597261"/>
    </source>
</evidence>
<dbReference type="RefSeq" id="WP_381091754.1">
    <property type="nucleotide sequence ID" value="NZ_JBHUDX010000118.1"/>
</dbReference>
<dbReference type="SUPFAM" id="SSF55874">
    <property type="entry name" value="ATPase domain of HSP90 chaperone/DNA topoisomerase II/histidine kinase"/>
    <property type="match status" value="1"/>
</dbReference>
<dbReference type="CDD" id="cd16917">
    <property type="entry name" value="HATPase_UhpB-NarQ-NarX-like"/>
    <property type="match status" value="1"/>
</dbReference>
<keyword evidence="7" id="KW-0812">Transmembrane</keyword>
<dbReference type="Pfam" id="PF02518">
    <property type="entry name" value="HATPase_c"/>
    <property type="match status" value="1"/>
</dbReference>
<evidence type="ECO:0000256" key="3">
    <source>
        <dbReference type="ARBA" id="ARBA00022679"/>
    </source>
</evidence>
<reference evidence="10" key="1">
    <citation type="journal article" date="2019" name="Int. J. Syst. Evol. Microbiol.">
        <title>The Global Catalogue of Microorganisms (GCM) 10K type strain sequencing project: providing services to taxonomists for standard genome sequencing and annotation.</title>
        <authorList>
            <consortium name="The Broad Institute Genomics Platform"/>
            <consortium name="The Broad Institute Genome Sequencing Center for Infectious Disease"/>
            <person name="Wu L."/>
            <person name="Ma J."/>
        </authorList>
    </citation>
    <scope>NUCLEOTIDE SEQUENCE [LARGE SCALE GENOMIC DNA]</scope>
    <source>
        <strain evidence="10">CGMCC 1.12470</strain>
    </source>
</reference>
<dbReference type="EMBL" id="JBHUDX010000118">
    <property type="protein sequence ID" value="MFD1663172.1"/>
    <property type="molecule type" value="Genomic_DNA"/>
</dbReference>
<feature type="domain" description="Histidine kinase/HSP90-like ATPase" evidence="8">
    <location>
        <begin position="292"/>
        <end position="373"/>
    </location>
</feature>
<dbReference type="GO" id="GO:0016301">
    <property type="term" value="F:kinase activity"/>
    <property type="evidence" value="ECO:0007669"/>
    <property type="project" value="UniProtKB-KW"/>
</dbReference>
<feature type="transmembrane region" description="Helical" evidence="7">
    <location>
        <begin position="48"/>
        <end position="68"/>
    </location>
</feature>
<evidence type="ECO:0000259" key="8">
    <source>
        <dbReference type="Pfam" id="PF02518"/>
    </source>
</evidence>
<dbReference type="InterPro" id="IPR036890">
    <property type="entry name" value="HATPase_C_sf"/>
</dbReference>
<gene>
    <name evidence="9" type="ORF">ACFSL4_34655</name>
</gene>
<comment type="catalytic activity">
    <reaction evidence="1">
        <text>ATP + protein L-histidine = ADP + protein N-phospho-L-histidine.</text>
        <dbReference type="EC" id="2.7.13.3"/>
    </reaction>
</comment>
<keyword evidence="7" id="KW-0472">Membrane</keyword>
<organism evidence="9 10">
    <name type="scientific">Streptomyces caeni</name>
    <dbReference type="NCBI Taxonomy" id="2307231"/>
    <lineage>
        <taxon>Bacteria</taxon>
        <taxon>Bacillati</taxon>
        <taxon>Actinomycetota</taxon>
        <taxon>Actinomycetes</taxon>
        <taxon>Kitasatosporales</taxon>
        <taxon>Streptomycetaceae</taxon>
        <taxon>Streptomyces</taxon>
    </lineage>
</organism>
<dbReference type="Gene3D" id="3.30.565.10">
    <property type="entry name" value="Histidine kinase-like ATPase, C-terminal domain"/>
    <property type="match status" value="1"/>
</dbReference>
<feature type="region of interest" description="Disordered" evidence="6">
    <location>
        <begin position="381"/>
        <end position="432"/>
    </location>
</feature>
<evidence type="ECO:0000256" key="5">
    <source>
        <dbReference type="ARBA" id="ARBA00023012"/>
    </source>
</evidence>